<dbReference type="InterPro" id="IPR011659">
    <property type="entry name" value="WD40"/>
</dbReference>
<accession>A0A401U593</accession>
<dbReference type="Pfam" id="PF07676">
    <property type="entry name" value="PD40"/>
    <property type="match status" value="2"/>
</dbReference>
<dbReference type="Gene3D" id="2.120.10.30">
    <property type="entry name" value="TolB, C-terminal domain"/>
    <property type="match status" value="1"/>
</dbReference>
<proteinExistence type="predicted"/>
<keyword evidence="3" id="KW-1185">Reference proteome</keyword>
<sequence>MKQLTVILFLCSYSIQAQVINFSSPPTELKLFGEGFISTAINERDFAISPDGMEIYYTVSTPKSTFQTIVFSKKIKGEWTKPTVASFAGRYSDLEPAFSADGKTLYFASNRPLNGTEIKDFDIWKVMRQGENWSEPINLGNVVNTTTDEFYPSVAKNGNLYFTASYKDGPGREDIYQAIFKDNTYQKPVPLDTAVNTKFYEFNAFVDPAEQYIIFTSYGRKDDTGGGDLYISRKNDKGQWMTAVNLKSINSKQLDYCPYVSPDGKSLFITSDRHSLPIDFSQQPASYQDIVNSCTQVQNGTGNIYWIDFSSLLKLLVKKER</sequence>
<dbReference type="SUPFAM" id="SSF82171">
    <property type="entry name" value="DPP6 N-terminal domain-like"/>
    <property type="match status" value="1"/>
</dbReference>
<reference evidence="2 3" key="1">
    <citation type="submission" date="2018-11" db="EMBL/GenBank/DDBJ databases">
        <title>Chryseotalea sanarue gen. nov., sp., nov., a member of the family Cytophagaceae, isolated from a brackish lake in Hamamatsu Japan.</title>
        <authorList>
            <person name="Maejima Y."/>
            <person name="Iino T."/>
            <person name="Muraguchi Y."/>
            <person name="Fukuda K."/>
            <person name="Ohkuma M."/>
            <person name="Moriuchi R."/>
            <person name="Dohra H."/>
            <person name="Kimbara K."/>
            <person name="Shintani M."/>
        </authorList>
    </citation>
    <scope>NUCLEOTIDE SEQUENCE [LARGE SCALE GENOMIC DNA]</scope>
    <source>
        <strain evidence="2 3">Ys</strain>
    </source>
</reference>
<organism evidence="2 3">
    <name type="scientific">Chryseotalea sanaruensis</name>
    <dbReference type="NCBI Taxonomy" id="2482724"/>
    <lineage>
        <taxon>Bacteria</taxon>
        <taxon>Pseudomonadati</taxon>
        <taxon>Bacteroidota</taxon>
        <taxon>Cytophagia</taxon>
        <taxon>Cytophagales</taxon>
        <taxon>Chryseotaleaceae</taxon>
        <taxon>Chryseotalea</taxon>
    </lineage>
</organism>
<comment type="caution">
    <text evidence="2">The sequence shown here is derived from an EMBL/GenBank/DDBJ whole genome shotgun (WGS) entry which is preliminary data.</text>
</comment>
<feature type="chain" id="PRO_5019183831" evidence="1">
    <location>
        <begin position="18"/>
        <end position="321"/>
    </location>
</feature>
<feature type="signal peptide" evidence="1">
    <location>
        <begin position="1"/>
        <end position="17"/>
    </location>
</feature>
<dbReference type="EMBL" id="BHXQ01000001">
    <property type="protein sequence ID" value="GCC50088.1"/>
    <property type="molecule type" value="Genomic_DNA"/>
</dbReference>
<dbReference type="Proteomes" id="UP000288227">
    <property type="component" value="Unassembled WGS sequence"/>
</dbReference>
<dbReference type="AlphaFoldDB" id="A0A401U593"/>
<dbReference type="OrthoDB" id="9809364at2"/>
<evidence type="ECO:0000313" key="3">
    <source>
        <dbReference type="Proteomes" id="UP000288227"/>
    </source>
</evidence>
<evidence type="ECO:0000256" key="1">
    <source>
        <dbReference type="SAM" id="SignalP"/>
    </source>
</evidence>
<evidence type="ECO:0000313" key="2">
    <source>
        <dbReference type="EMBL" id="GCC50088.1"/>
    </source>
</evidence>
<gene>
    <name evidence="2" type="ORF">SanaruYs_03030</name>
</gene>
<dbReference type="RefSeq" id="WP_127120743.1">
    <property type="nucleotide sequence ID" value="NZ_BHXQ01000001.1"/>
</dbReference>
<protein>
    <submittedName>
        <fullName evidence="2">Exo-alpha-sialidase</fullName>
    </submittedName>
</protein>
<dbReference type="InterPro" id="IPR011042">
    <property type="entry name" value="6-blade_b-propeller_TolB-like"/>
</dbReference>
<name>A0A401U593_9BACT</name>
<keyword evidence="1" id="KW-0732">Signal</keyword>